<dbReference type="EMBL" id="UXAT02000019">
    <property type="protein sequence ID" value="VUX46651.1"/>
    <property type="molecule type" value="Genomic_DNA"/>
</dbReference>
<name>A0A564WEC9_9PROT</name>
<protein>
    <submittedName>
        <fullName evidence="1">Uncharacterized protein</fullName>
    </submittedName>
</protein>
<accession>A0A564WEC9</accession>
<reference evidence="1" key="1">
    <citation type="submission" date="2018-11" db="EMBL/GenBank/DDBJ databases">
        <authorList>
            <person name="Onetto C."/>
        </authorList>
    </citation>
    <scope>NUCLEOTIDE SEQUENCE [LARGE SCALE GENOMIC DNA]</scope>
</reference>
<evidence type="ECO:0000313" key="1">
    <source>
        <dbReference type="EMBL" id="VUX46651.1"/>
    </source>
</evidence>
<comment type="caution">
    <text evidence="1">The sequence shown here is derived from an EMBL/GenBank/DDBJ whole genome shotgun (WGS) entry which is preliminary data.</text>
</comment>
<proteinExistence type="predicted"/>
<organism evidence="1 2">
    <name type="scientific">Candidatus Defluviicoccus seviourii</name>
    <dbReference type="NCBI Taxonomy" id="2565273"/>
    <lineage>
        <taxon>Bacteria</taxon>
        <taxon>Pseudomonadati</taxon>
        <taxon>Pseudomonadota</taxon>
        <taxon>Alphaproteobacteria</taxon>
        <taxon>Rhodospirillales</taxon>
        <taxon>Rhodospirillaceae</taxon>
        <taxon>Defluviicoccus</taxon>
    </lineage>
</organism>
<sequence>MLEQTLVLREGFRLTLLALPERDVDEDEECEQNAAAIWDTLRFQR</sequence>
<dbReference type="Proteomes" id="UP000326641">
    <property type="component" value="Unassembled WGS sequence"/>
</dbReference>
<keyword evidence="2" id="KW-1185">Reference proteome</keyword>
<dbReference type="AlphaFoldDB" id="A0A564WEC9"/>
<evidence type="ECO:0000313" key="2">
    <source>
        <dbReference type="Proteomes" id="UP000326641"/>
    </source>
</evidence>
<gene>
    <name evidence="1" type="ORF">DF3PA_260017</name>
</gene>